<dbReference type="STRING" id="1837282.A6F49_01380"/>
<organism evidence="2 3">
    <name type="scientific">Enteractinococcus helveticum</name>
    <dbReference type="NCBI Taxonomy" id="1837282"/>
    <lineage>
        <taxon>Bacteria</taxon>
        <taxon>Bacillati</taxon>
        <taxon>Actinomycetota</taxon>
        <taxon>Actinomycetes</taxon>
        <taxon>Micrococcales</taxon>
        <taxon>Micrococcaceae</taxon>
    </lineage>
</organism>
<dbReference type="AlphaFoldDB" id="A0A1B7LV63"/>
<dbReference type="SUPFAM" id="SSF53850">
    <property type="entry name" value="Periplasmic binding protein-like II"/>
    <property type="match status" value="1"/>
</dbReference>
<name>A0A1B7LV63_9MICC</name>
<accession>A0A1B7LV63</accession>
<dbReference type="EMBL" id="LXEY01000113">
    <property type="protein sequence ID" value="OAV51880.1"/>
    <property type="molecule type" value="Genomic_DNA"/>
</dbReference>
<sequence>MLVVCGLALGLVGCGGHYPADPDGTLNRISGTTLRAGVSHQPPWTDTAAEHSPDEPGGIEAQLIEDYAESIDAEVEWHAGGEEQLIKLLSERELDVVIGGLTDQSPWSSDAGLTTSYAESLGVDGKTAKHVMAVQMGENAFMTSLERFLLDQDIDQQVPEEMRP</sequence>
<comment type="caution">
    <text evidence="2">The sequence shown here is derived from an EMBL/GenBank/DDBJ whole genome shotgun (WGS) entry which is preliminary data.</text>
</comment>
<dbReference type="Gene3D" id="3.40.190.10">
    <property type="entry name" value="Periplasmic binding protein-like II"/>
    <property type="match status" value="1"/>
</dbReference>
<proteinExistence type="predicted"/>
<evidence type="ECO:0008006" key="4">
    <source>
        <dbReference type="Google" id="ProtNLM"/>
    </source>
</evidence>
<dbReference type="OrthoDB" id="6150901at2"/>
<keyword evidence="3" id="KW-1185">Reference proteome</keyword>
<evidence type="ECO:0000256" key="1">
    <source>
        <dbReference type="SAM" id="MobiDB-lite"/>
    </source>
</evidence>
<feature type="region of interest" description="Disordered" evidence="1">
    <location>
        <begin position="36"/>
        <end position="56"/>
    </location>
</feature>
<reference evidence="2 3" key="1">
    <citation type="submission" date="2016-04" db="EMBL/GenBank/DDBJ databases">
        <title>First whole genome shotgun sequence of the bacterium Enteractinococcus sp. strain UASWS1574.</title>
        <authorList>
            <person name="Crovadore J."/>
            <person name="Chablais R."/>
            <person name="Lefort F."/>
        </authorList>
    </citation>
    <scope>NUCLEOTIDE SEQUENCE [LARGE SCALE GENOMIC DNA]</scope>
    <source>
        <strain evidence="2 3">UASWS1574</strain>
    </source>
</reference>
<dbReference type="Proteomes" id="UP000078292">
    <property type="component" value="Unassembled WGS sequence"/>
</dbReference>
<gene>
    <name evidence="2" type="ORF">A6F49_01380</name>
</gene>
<protein>
    <recommendedName>
        <fullName evidence="4">Solute-binding protein family 3/N-terminal domain-containing protein</fullName>
    </recommendedName>
</protein>
<evidence type="ECO:0000313" key="3">
    <source>
        <dbReference type="Proteomes" id="UP000078292"/>
    </source>
</evidence>
<evidence type="ECO:0000313" key="2">
    <source>
        <dbReference type="EMBL" id="OAV51880.1"/>
    </source>
</evidence>